<evidence type="ECO:0000256" key="4">
    <source>
        <dbReference type="ARBA" id="ARBA00022692"/>
    </source>
</evidence>
<keyword evidence="9 10" id="KW-1208">Phospholipid metabolism</keyword>
<comment type="catalytic activity">
    <reaction evidence="10">
        <text>an acyl phosphate + sn-glycerol 3-phosphate = a 1-acyl-sn-glycero-3-phosphate + phosphate</text>
        <dbReference type="Rhea" id="RHEA:34075"/>
        <dbReference type="ChEBI" id="CHEBI:43474"/>
        <dbReference type="ChEBI" id="CHEBI:57597"/>
        <dbReference type="ChEBI" id="CHEBI:57970"/>
        <dbReference type="ChEBI" id="CHEBI:59918"/>
        <dbReference type="EC" id="2.3.1.275"/>
    </reaction>
</comment>
<comment type="function">
    <text evidence="10">Catalyzes the transfer of an acyl group from acyl-phosphate (acyl-PO(4)) to glycerol-3-phosphate (G3P) to form lysophosphatidic acid (LPA). This enzyme utilizes acyl-phosphate as fatty acyl donor, but not acyl-CoA or acyl-ACP.</text>
</comment>
<dbReference type="Proteomes" id="UP000435649">
    <property type="component" value="Unassembled WGS sequence"/>
</dbReference>
<dbReference type="HAMAP" id="MF_01043">
    <property type="entry name" value="PlsY"/>
    <property type="match status" value="1"/>
</dbReference>
<feature type="transmembrane region" description="Helical" evidence="10">
    <location>
        <begin position="140"/>
        <end position="164"/>
    </location>
</feature>
<evidence type="ECO:0000313" key="11">
    <source>
        <dbReference type="EMBL" id="MST95471.1"/>
    </source>
</evidence>
<organism evidence="11 12">
    <name type="scientific">Victivallis lenta</name>
    <dbReference type="NCBI Taxonomy" id="2606640"/>
    <lineage>
        <taxon>Bacteria</taxon>
        <taxon>Pseudomonadati</taxon>
        <taxon>Lentisphaerota</taxon>
        <taxon>Lentisphaeria</taxon>
        <taxon>Victivallales</taxon>
        <taxon>Victivallaceae</taxon>
        <taxon>Victivallis</taxon>
    </lineage>
</organism>
<keyword evidence="11" id="KW-0012">Acyltransferase</keyword>
<comment type="similarity">
    <text evidence="10">Belongs to the PlsY family.</text>
</comment>
<feature type="transmembrane region" description="Helical" evidence="10">
    <location>
        <begin position="170"/>
        <end position="187"/>
    </location>
</feature>
<keyword evidence="8 10" id="KW-0594">Phospholipid biosynthesis</keyword>
<feature type="transmembrane region" description="Helical" evidence="10">
    <location>
        <begin position="6"/>
        <end position="24"/>
    </location>
</feature>
<dbReference type="PANTHER" id="PTHR30309">
    <property type="entry name" value="INNER MEMBRANE PROTEIN YGIH"/>
    <property type="match status" value="1"/>
</dbReference>
<evidence type="ECO:0000256" key="10">
    <source>
        <dbReference type="HAMAP-Rule" id="MF_01043"/>
    </source>
</evidence>
<proteinExistence type="inferred from homology"/>
<dbReference type="NCBIfam" id="TIGR00023">
    <property type="entry name" value="glycerol-3-phosphate 1-O-acyltransferase PlsY"/>
    <property type="match status" value="1"/>
</dbReference>
<dbReference type="GO" id="GO:0008654">
    <property type="term" value="P:phospholipid biosynthetic process"/>
    <property type="evidence" value="ECO:0007669"/>
    <property type="project" value="UniProtKB-UniRule"/>
</dbReference>
<comment type="subunit">
    <text evidence="10">Probably interacts with PlsX.</text>
</comment>
<dbReference type="InterPro" id="IPR003811">
    <property type="entry name" value="G3P_acylTferase_PlsY"/>
</dbReference>
<feature type="transmembrane region" description="Helical" evidence="10">
    <location>
        <begin position="83"/>
        <end position="103"/>
    </location>
</feature>
<keyword evidence="4 10" id="KW-0812">Transmembrane</keyword>
<evidence type="ECO:0000256" key="7">
    <source>
        <dbReference type="ARBA" id="ARBA00023136"/>
    </source>
</evidence>
<dbReference type="SMART" id="SM01207">
    <property type="entry name" value="G3P_acyltransf"/>
    <property type="match status" value="1"/>
</dbReference>
<dbReference type="GO" id="GO:0043772">
    <property type="term" value="F:acyl-phosphate glycerol-3-phosphate acyltransferase activity"/>
    <property type="evidence" value="ECO:0007669"/>
    <property type="project" value="UniProtKB-UniRule"/>
</dbReference>
<protein>
    <recommendedName>
        <fullName evidence="10">Glycerol-3-phosphate acyltransferase</fullName>
    </recommendedName>
    <alternativeName>
        <fullName evidence="10">Acyl-PO4 G3P acyltransferase</fullName>
    </alternativeName>
    <alternativeName>
        <fullName evidence="10">Acyl-phosphate--glycerol-3-phosphate acyltransferase</fullName>
    </alternativeName>
    <alternativeName>
        <fullName evidence="10">G3P acyltransferase</fullName>
        <shortName evidence="10">GPAT</shortName>
        <ecNumber evidence="10">2.3.1.275</ecNumber>
    </alternativeName>
    <alternativeName>
        <fullName evidence="10">Lysophosphatidic acid synthase</fullName>
        <shortName evidence="10">LPA synthase</shortName>
    </alternativeName>
</protein>
<keyword evidence="12" id="KW-1185">Reference proteome</keyword>
<dbReference type="GO" id="GO:0005886">
    <property type="term" value="C:plasma membrane"/>
    <property type="evidence" value="ECO:0007669"/>
    <property type="project" value="UniProtKB-SubCell"/>
</dbReference>
<keyword evidence="2 10" id="KW-0444">Lipid biosynthesis</keyword>
<comment type="caution">
    <text evidence="11">The sequence shown here is derived from an EMBL/GenBank/DDBJ whole genome shotgun (WGS) entry which is preliminary data.</text>
</comment>
<accession>A0A844FYE1</accession>
<evidence type="ECO:0000313" key="12">
    <source>
        <dbReference type="Proteomes" id="UP000435649"/>
    </source>
</evidence>
<dbReference type="AlphaFoldDB" id="A0A844FYE1"/>
<dbReference type="Pfam" id="PF02660">
    <property type="entry name" value="G3P_acyltransf"/>
    <property type="match status" value="1"/>
</dbReference>
<feature type="transmembrane region" description="Helical" evidence="10">
    <location>
        <begin position="109"/>
        <end position="133"/>
    </location>
</feature>
<evidence type="ECO:0000256" key="2">
    <source>
        <dbReference type="ARBA" id="ARBA00022516"/>
    </source>
</evidence>
<name>A0A844FYE1_9BACT</name>
<dbReference type="UniPathway" id="UPA00085"/>
<comment type="subcellular location">
    <subcellularLocation>
        <location evidence="10">Cell membrane</location>
        <topology evidence="10">Multi-pass membrane protein</topology>
    </subcellularLocation>
</comment>
<gene>
    <name evidence="10 11" type="primary">plsY</name>
    <name evidence="11" type="ORF">FYJ85_00215</name>
</gene>
<keyword evidence="7 10" id="KW-0472">Membrane</keyword>
<dbReference type="EC" id="2.3.1.275" evidence="10"/>
<dbReference type="EMBL" id="VUNS01000001">
    <property type="protein sequence ID" value="MST95471.1"/>
    <property type="molecule type" value="Genomic_DNA"/>
</dbReference>
<evidence type="ECO:0000256" key="8">
    <source>
        <dbReference type="ARBA" id="ARBA00023209"/>
    </source>
</evidence>
<sequence>MNLEYFIVPAASYLIGSIPFGYLIGRLHGIDIRKVGSGNIGATNVTRSIGKIAGKICFFLDFLKGALPVVLVNMTFEENTANLALAAGLAVILGHVFPIYLRFRGGKGVATAAGVALALAPYPLLCALAVWVVTFLTSRYVSLASIVAAASLPIIAALFFGLGIGTPFPLANSTVFFFALIAFLAILRHISNIKRLLNGTENRFDSGAGKRGSGK</sequence>
<keyword evidence="6 10" id="KW-0443">Lipid metabolism</keyword>
<dbReference type="PANTHER" id="PTHR30309:SF0">
    <property type="entry name" value="GLYCEROL-3-PHOSPHATE ACYLTRANSFERASE-RELATED"/>
    <property type="match status" value="1"/>
</dbReference>
<keyword evidence="3 10" id="KW-0808">Transferase</keyword>
<evidence type="ECO:0000256" key="3">
    <source>
        <dbReference type="ARBA" id="ARBA00022679"/>
    </source>
</evidence>
<evidence type="ECO:0000256" key="1">
    <source>
        <dbReference type="ARBA" id="ARBA00022475"/>
    </source>
</evidence>
<reference evidence="11 12" key="1">
    <citation type="submission" date="2019-08" db="EMBL/GenBank/DDBJ databases">
        <title>In-depth cultivation of the pig gut microbiome towards novel bacterial diversity and tailored functional studies.</title>
        <authorList>
            <person name="Wylensek D."/>
            <person name="Hitch T.C.A."/>
            <person name="Clavel T."/>
        </authorList>
    </citation>
    <scope>NUCLEOTIDE SEQUENCE [LARGE SCALE GENOMIC DNA]</scope>
    <source>
        <strain evidence="11 12">BBE-744-WT-12</strain>
    </source>
</reference>
<dbReference type="RefSeq" id="WP_106053026.1">
    <property type="nucleotide sequence ID" value="NZ_CALXOB010000034.1"/>
</dbReference>
<evidence type="ECO:0000256" key="6">
    <source>
        <dbReference type="ARBA" id="ARBA00023098"/>
    </source>
</evidence>
<comment type="pathway">
    <text evidence="10">Lipid metabolism; phospholipid metabolism.</text>
</comment>
<evidence type="ECO:0000256" key="5">
    <source>
        <dbReference type="ARBA" id="ARBA00022989"/>
    </source>
</evidence>
<keyword evidence="5 10" id="KW-1133">Transmembrane helix</keyword>
<evidence type="ECO:0000256" key="9">
    <source>
        <dbReference type="ARBA" id="ARBA00023264"/>
    </source>
</evidence>
<keyword evidence="1 10" id="KW-1003">Cell membrane</keyword>